<keyword evidence="5" id="KW-1185">Reference proteome</keyword>
<accession>A0A1W2E6G7</accession>
<evidence type="ECO:0000259" key="3">
    <source>
        <dbReference type="PROSITE" id="PS50801"/>
    </source>
</evidence>
<evidence type="ECO:0000313" key="4">
    <source>
        <dbReference type="EMBL" id="SMD05389.1"/>
    </source>
</evidence>
<protein>
    <recommendedName>
        <fullName evidence="2">Anti-sigma factor antagonist</fullName>
    </recommendedName>
</protein>
<organism evidence="4 5">
    <name type="scientific">Sporomusa malonica</name>
    <dbReference type="NCBI Taxonomy" id="112901"/>
    <lineage>
        <taxon>Bacteria</taxon>
        <taxon>Bacillati</taxon>
        <taxon>Bacillota</taxon>
        <taxon>Negativicutes</taxon>
        <taxon>Selenomonadales</taxon>
        <taxon>Sporomusaceae</taxon>
        <taxon>Sporomusa</taxon>
    </lineage>
</organism>
<evidence type="ECO:0000256" key="2">
    <source>
        <dbReference type="RuleBase" id="RU003749"/>
    </source>
</evidence>
<reference evidence="4 5" key="1">
    <citation type="submission" date="2017-04" db="EMBL/GenBank/DDBJ databases">
        <authorList>
            <person name="Afonso C.L."/>
            <person name="Miller P.J."/>
            <person name="Scott M.A."/>
            <person name="Spackman E."/>
            <person name="Goraichik I."/>
            <person name="Dimitrov K.M."/>
            <person name="Suarez D.L."/>
            <person name="Swayne D.E."/>
        </authorList>
    </citation>
    <scope>NUCLEOTIDE SEQUENCE [LARGE SCALE GENOMIC DNA]</scope>
    <source>
        <strain evidence="4 5">DSM 5090</strain>
    </source>
</reference>
<dbReference type="InterPro" id="IPR002645">
    <property type="entry name" value="STAS_dom"/>
</dbReference>
<gene>
    <name evidence="4" type="ORF">SAMN04488500_12146</name>
</gene>
<dbReference type="GO" id="GO:0043856">
    <property type="term" value="F:anti-sigma factor antagonist activity"/>
    <property type="evidence" value="ECO:0007669"/>
    <property type="project" value="InterPro"/>
</dbReference>
<dbReference type="RefSeq" id="WP_217805997.1">
    <property type="nucleotide sequence ID" value="NZ_CP155572.1"/>
</dbReference>
<name>A0A1W2E6G7_9FIRM</name>
<dbReference type="CDD" id="cd07043">
    <property type="entry name" value="STAS_anti-anti-sigma_factors"/>
    <property type="match status" value="1"/>
</dbReference>
<dbReference type="InterPro" id="IPR036513">
    <property type="entry name" value="STAS_dom_sf"/>
</dbReference>
<dbReference type="PROSITE" id="PS50801">
    <property type="entry name" value="STAS"/>
    <property type="match status" value="1"/>
</dbReference>
<sequence length="108" mass="11878">MEFKTVLDVKIIMIIPRVDASNAKTVEAQLAELVNGGTKNIVCNFSQNEYISSAGLRVFLSTLKIVKKSGGQIVLCGLQPYVQEVFDMAGFSQLFKICNSEEQAIQAF</sequence>
<dbReference type="EMBL" id="FWXI01000021">
    <property type="protein sequence ID" value="SMD05389.1"/>
    <property type="molecule type" value="Genomic_DNA"/>
</dbReference>
<dbReference type="Proteomes" id="UP000192738">
    <property type="component" value="Unassembled WGS sequence"/>
</dbReference>
<dbReference type="STRING" id="112901.SAMN04488500_12146"/>
<comment type="similarity">
    <text evidence="1 2">Belongs to the anti-sigma-factor antagonist family.</text>
</comment>
<evidence type="ECO:0000256" key="1">
    <source>
        <dbReference type="ARBA" id="ARBA00009013"/>
    </source>
</evidence>
<feature type="domain" description="STAS" evidence="3">
    <location>
        <begin position="1"/>
        <end position="108"/>
    </location>
</feature>
<dbReference type="AlphaFoldDB" id="A0A1W2E6G7"/>
<dbReference type="InterPro" id="IPR003658">
    <property type="entry name" value="Anti-sigma_ant"/>
</dbReference>
<dbReference type="Gene3D" id="3.30.750.24">
    <property type="entry name" value="STAS domain"/>
    <property type="match status" value="1"/>
</dbReference>
<dbReference type="NCBIfam" id="TIGR00377">
    <property type="entry name" value="ant_ant_sig"/>
    <property type="match status" value="1"/>
</dbReference>
<dbReference type="SUPFAM" id="SSF52091">
    <property type="entry name" value="SpoIIaa-like"/>
    <property type="match status" value="1"/>
</dbReference>
<dbReference type="Pfam" id="PF01740">
    <property type="entry name" value="STAS"/>
    <property type="match status" value="1"/>
</dbReference>
<evidence type="ECO:0000313" key="5">
    <source>
        <dbReference type="Proteomes" id="UP000192738"/>
    </source>
</evidence>
<proteinExistence type="inferred from homology"/>
<dbReference type="PANTHER" id="PTHR33495">
    <property type="entry name" value="ANTI-SIGMA FACTOR ANTAGONIST TM_1081-RELATED-RELATED"/>
    <property type="match status" value="1"/>
</dbReference>